<reference evidence="2" key="1">
    <citation type="journal article" date="2019" name="Int. J. Syst. Evol. Microbiol.">
        <title>The Global Catalogue of Microorganisms (GCM) 10K type strain sequencing project: providing services to taxonomists for standard genome sequencing and annotation.</title>
        <authorList>
            <consortium name="The Broad Institute Genomics Platform"/>
            <consortium name="The Broad Institute Genome Sequencing Center for Infectious Disease"/>
            <person name="Wu L."/>
            <person name="Ma J."/>
        </authorList>
    </citation>
    <scope>NUCLEOTIDE SEQUENCE [LARGE SCALE GENOMIC DNA]</scope>
    <source>
        <strain evidence="2">KCTC 32998</strain>
    </source>
</reference>
<evidence type="ECO:0000313" key="2">
    <source>
        <dbReference type="Proteomes" id="UP000646745"/>
    </source>
</evidence>
<dbReference type="EMBL" id="BMZI01000005">
    <property type="protein sequence ID" value="GHB24302.1"/>
    <property type="molecule type" value="Genomic_DNA"/>
</dbReference>
<name>A0ABQ3E2L0_9GAMM</name>
<evidence type="ECO:0008006" key="3">
    <source>
        <dbReference type="Google" id="ProtNLM"/>
    </source>
</evidence>
<dbReference type="RefSeq" id="WP_189444975.1">
    <property type="nucleotide sequence ID" value="NZ_BMZI01000005.1"/>
</dbReference>
<organism evidence="1 2">
    <name type="scientific">Salinicola rhizosphaerae</name>
    <dbReference type="NCBI Taxonomy" id="1443141"/>
    <lineage>
        <taxon>Bacteria</taxon>
        <taxon>Pseudomonadati</taxon>
        <taxon>Pseudomonadota</taxon>
        <taxon>Gammaproteobacteria</taxon>
        <taxon>Oceanospirillales</taxon>
        <taxon>Halomonadaceae</taxon>
        <taxon>Salinicola</taxon>
    </lineage>
</organism>
<comment type="caution">
    <text evidence="1">The sequence shown here is derived from an EMBL/GenBank/DDBJ whole genome shotgun (WGS) entry which is preliminary data.</text>
</comment>
<keyword evidence="2" id="KW-1185">Reference proteome</keyword>
<proteinExistence type="predicted"/>
<evidence type="ECO:0000313" key="1">
    <source>
        <dbReference type="EMBL" id="GHB24302.1"/>
    </source>
</evidence>
<gene>
    <name evidence="1" type="ORF">GCM10009038_24230</name>
</gene>
<dbReference type="PROSITE" id="PS51257">
    <property type="entry name" value="PROKAR_LIPOPROTEIN"/>
    <property type="match status" value="1"/>
</dbReference>
<sequence length="99" mass="10678">MRVVIALACACLLTACESVPPTPPPVIDNQPPMVVCAIPAGMTEREAEPAKPLGDYTQRDVGSYITALHRWGSRGWLRLARVDQRSQACQARALAPAKP</sequence>
<accession>A0ABQ3E2L0</accession>
<protein>
    <recommendedName>
        <fullName evidence="3">Lipoprotein</fullName>
    </recommendedName>
</protein>
<dbReference type="Proteomes" id="UP000646745">
    <property type="component" value="Unassembled WGS sequence"/>
</dbReference>